<evidence type="ECO:0000313" key="6">
    <source>
        <dbReference type="EMBL" id="SUS04895.1"/>
    </source>
</evidence>
<keyword evidence="5" id="KW-0067">ATP-binding</keyword>
<dbReference type="Gene3D" id="3.30.1280.10">
    <property type="entry name" value="Phosphoribosylformylglycinamidine synthase subunit PurS"/>
    <property type="match status" value="1"/>
</dbReference>
<dbReference type="Pfam" id="PF02700">
    <property type="entry name" value="PurS"/>
    <property type="match status" value="1"/>
</dbReference>
<dbReference type="PANTHER" id="PTHR34696:SF1">
    <property type="entry name" value="PHOSPHORIBOSYLFORMYLGLYCINAMIDINE SYNTHASE SUBUNIT PURS"/>
    <property type="match status" value="1"/>
</dbReference>
<dbReference type="PANTHER" id="PTHR34696">
    <property type="entry name" value="PHOSPHORIBOSYLFORMYLGLYCINAMIDINE SYNTHASE SUBUNIT PURS"/>
    <property type="match status" value="1"/>
</dbReference>
<evidence type="ECO:0000256" key="5">
    <source>
        <dbReference type="ARBA" id="ARBA00022840"/>
    </source>
</evidence>
<evidence type="ECO:0000256" key="2">
    <source>
        <dbReference type="ARBA" id="ARBA00022598"/>
    </source>
</evidence>
<evidence type="ECO:0000256" key="1">
    <source>
        <dbReference type="ARBA" id="ARBA00022490"/>
    </source>
</evidence>
<name>A0A380TAR0_9ZZZZ</name>
<accession>A0A380TAR0</accession>
<dbReference type="GO" id="GO:0004642">
    <property type="term" value="F:phosphoribosylformylglycinamidine synthase activity"/>
    <property type="evidence" value="ECO:0007669"/>
    <property type="project" value="UniProtKB-EC"/>
</dbReference>
<dbReference type="InterPro" id="IPR003850">
    <property type="entry name" value="PurS"/>
</dbReference>
<dbReference type="EC" id="6.3.5.3" evidence="6"/>
<dbReference type="EMBL" id="UIDG01000063">
    <property type="protein sequence ID" value="SUS04895.1"/>
    <property type="molecule type" value="Genomic_DNA"/>
</dbReference>
<reference evidence="6" key="1">
    <citation type="submission" date="2018-07" db="EMBL/GenBank/DDBJ databases">
        <authorList>
            <person name="Quirk P.G."/>
            <person name="Krulwich T.A."/>
        </authorList>
    </citation>
    <scope>NUCLEOTIDE SEQUENCE</scope>
</reference>
<dbReference type="AlphaFoldDB" id="A0A380TAR0"/>
<sequence length="88" mass="9464">MERGTQPVIKARVHVGLKAGVLDPQGKAVEHSLHALGFAGVHGVRTAKSFDLVLDETDPGKARTTVEAMCQQLLANTVIETYRIDIEG</sequence>
<organism evidence="6">
    <name type="scientific">metagenome</name>
    <dbReference type="NCBI Taxonomy" id="256318"/>
    <lineage>
        <taxon>unclassified sequences</taxon>
        <taxon>metagenomes</taxon>
    </lineage>
</organism>
<dbReference type="HAMAP" id="MF_01926">
    <property type="entry name" value="PurS"/>
    <property type="match status" value="1"/>
</dbReference>
<dbReference type="SUPFAM" id="SSF82697">
    <property type="entry name" value="PurS-like"/>
    <property type="match status" value="1"/>
</dbReference>
<keyword evidence="4" id="KW-0658">Purine biosynthesis</keyword>
<gene>
    <name evidence="6" type="primary">purS</name>
    <name evidence="6" type="ORF">DF3PB_1550005</name>
</gene>
<dbReference type="NCBIfam" id="NF004630">
    <property type="entry name" value="PRK05974.1"/>
    <property type="match status" value="1"/>
</dbReference>
<dbReference type="InterPro" id="IPR036604">
    <property type="entry name" value="PurS-like_sf"/>
</dbReference>
<dbReference type="GO" id="GO:0006164">
    <property type="term" value="P:purine nucleotide biosynthetic process"/>
    <property type="evidence" value="ECO:0007669"/>
    <property type="project" value="UniProtKB-KW"/>
</dbReference>
<keyword evidence="3" id="KW-0547">Nucleotide-binding</keyword>
<evidence type="ECO:0000256" key="3">
    <source>
        <dbReference type="ARBA" id="ARBA00022741"/>
    </source>
</evidence>
<keyword evidence="2 6" id="KW-0436">Ligase</keyword>
<evidence type="ECO:0000256" key="4">
    <source>
        <dbReference type="ARBA" id="ARBA00022755"/>
    </source>
</evidence>
<dbReference type="GO" id="GO:0005524">
    <property type="term" value="F:ATP binding"/>
    <property type="evidence" value="ECO:0007669"/>
    <property type="project" value="UniProtKB-KW"/>
</dbReference>
<proteinExistence type="inferred from homology"/>
<keyword evidence="1" id="KW-0963">Cytoplasm</keyword>
<dbReference type="NCBIfam" id="TIGR00302">
    <property type="entry name" value="phosphoribosylformylglycinamidine synthase subunit PurS"/>
    <property type="match status" value="1"/>
</dbReference>
<protein>
    <submittedName>
        <fullName evidence="6">Phosphoribosylformylglycinamidine synthase subunit PurS</fullName>
        <ecNumber evidence="6">6.3.5.3</ecNumber>
    </submittedName>
</protein>